<dbReference type="SUPFAM" id="SSF52954">
    <property type="entry name" value="Class II aaRS ABD-related"/>
    <property type="match status" value="1"/>
</dbReference>
<dbReference type="GO" id="GO:0000460">
    <property type="term" value="P:maturation of 5.8S rRNA"/>
    <property type="evidence" value="ECO:0007669"/>
    <property type="project" value="TreeGrafter"/>
</dbReference>
<proteinExistence type="predicted"/>
<evidence type="ECO:0000256" key="1">
    <source>
        <dbReference type="SAM" id="MobiDB-lite"/>
    </source>
</evidence>
<feature type="compositionally biased region" description="Basic and acidic residues" evidence="1">
    <location>
        <begin position="29"/>
        <end position="48"/>
    </location>
</feature>
<accession>A0A1D3CRW8</accession>
<organism evidence="3 4">
    <name type="scientific">Cyclospora cayetanensis</name>
    <dbReference type="NCBI Taxonomy" id="88456"/>
    <lineage>
        <taxon>Eukaryota</taxon>
        <taxon>Sar</taxon>
        <taxon>Alveolata</taxon>
        <taxon>Apicomplexa</taxon>
        <taxon>Conoidasida</taxon>
        <taxon>Coccidia</taxon>
        <taxon>Eucoccidiorida</taxon>
        <taxon>Eimeriorina</taxon>
        <taxon>Eimeriidae</taxon>
        <taxon>Cyclospora</taxon>
    </lineage>
</organism>
<dbReference type="GO" id="GO:0042134">
    <property type="term" value="F:rRNA primary transcript binding"/>
    <property type="evidence" value="ECO:0007669"/>
    <property type="project" value="InterPro"/>
</dbReference>
<dbReference type="GO" id="GO:0030687">
    <property type="term" value="C:preribosome, large subunit precursor"/>
    <property type="evidence" value="ECO:0007669"/>
    <property type="project" value="TreeGrafter"/>
</dbReference>
<dbReference type="GO" id="GO:0000470">
    <property type="term" value="P:maturation of LSU-rRNA"/>
    <property type="evidence" value="ECO:0007669"/>
    <property type="project" value="TreeGrafter"/>
</dbReference>
<feature type="compositionally biased region" description="Low complexity" evidence="1">
    <location>
        <begin position="7"/>
        <end position="25"/>
    </location>
</feature>
<gene>
    <name evidence="3" type="ORF">cyc_04181</name>
</gene>
<feature type="compositionally biased region" description="Basic and acidic residues" evidence="1">
    <location>
        <begin position="82"/>
        <end position="91"/>
    </location>
</feature>
<keyword evidence="4" id="KW-1185">Reference proteome</keyword>
<dbReference type="VEuPathDB" id="ToxoDB:LOC34621427"/>
<dbReference type="Pfam" id="PF04427">
    <property type="entry name" value="Brix"/>
    <property type="match status" value="1"/>
</dbReference>
<evidence type="ECO:0000313" key="3">
    <source>
        <dbReference type="EMBL" id="OEH73944.1"/>
    </source>
</evidence>
<dbReference type="Proteomes" id="UP000095192">
    <property type="component" value="Unassembled WGS sequence"/>
</dbReference>
<dbReference type="VEuPathDB" id="ToxoDB:cyc_04181"/>
<feature type="domain" description="Brix" evidence="2">
    <location>
        <begin position="132"/>
        <end position="278"/>
    </location>
</feature>
<reference evidence="3 4" key="1">
    <citation type="journal article" date="2016" name="BMC Genomics">
        <title>Comparative genomics reveals Cyclospora cayetanensis possesses coccidia-like metabolism and invasion components but unique surface antigens.</title>
        <authorList>
            <person name="Liu S."/>
            <person name="Wang L."/>
            <person name="Zheng H."/>
            <person name="Xu Z."/>
            <person name="Roellig D.M."/>
            <person name="Li N."/>
            <person name="Frace M.A."/>
            <person name="Tang K."/>
            <person name="Arrowood M.J."/>
            <person name="Moss D.M."/>
            <person name="Zhang L."/>
            <person name="Feng Y."/>
            <person name="Xiao L."/>
        </authorList>
    </citation>
    <scope>NUCLEOTIDE SEQUENCE [LARGE SCALE GENOMIC DNA]</scope>
    <source>
        <strain evidence="3 4">CHN_HEN01</strain>
    </source>
</reference>
<dbReference type="SMART" id="SM00879">
    <property type="entry name" value="Brix"/>
    <property type="match status" value="1"/>
</dbReference>
<dbReference type="InParanoid" id="A0A1D3CRW8"/>
<dbReference type="PANTHER" id="PTHR22734">
    <property type="entry name" value="U3 SMALL NUCLEOLAR RIBONUCLEOPROTEIN PROTEIN IMP4"/>
    <property type="match status" value="1"/>
</dbReference>
<dbReference type="InterPro" id="IPR007109">
    <property type="entry name" value="Brix"/>
</dbReference>
<name>A0A1D3CRW8_9EIME</name>
<dbReference type="AlphaFoldDB" id="A0A1D3CRW8"/>
<evidence type="ECO:0000313" key="4">
    <source>
        <dbReference type="Proteomes" id="UP000095192"/>
    </source>
</evidence>
<feature type="compositionally biased region" description="Basic residues" evidence="1">
    <location>
        <begin position="69"/>
        <end position="81"/>
    </location>
</feature>
<dbReference type="Gene3D" id="3.40.50.10480">
    <property type="entry name" value="Probable brix-domain ribosomal biogenesis protein"/>
    <property type="match status" value="1"/>
</dbReference>
<dbReference type="FunCoup" id="A0A1D3CRW8">
    <property type="interactions" value="121"/>
</dbReference>
<feature type="region of interest" description="Disordered" evidence="1">
    <location>
        <begin position="1"/>
        <end position="93"/>
    </location>
</feature>
<evidence type="ECO:0000259" key="2">
    <source>
        <dbReference type="PROSITE" id="PS50833"/>
    </source>
</evidence>
<dbReference type="PROSITE" id="PS50833">
    <property type="entry name" value="BRIX"/>
    <property type="match status" value="1"/>
</dbReference>
<dbReference type="PANTHER" id="PTHR22734:SF3">
    <property type="entry name" value="RIBOSOME PRODUCTION FACTOR 1"/>
    <property type="match status" value="1"/>
</dbReference>
<dbReference type="GO" id="GO:0005730">
    <property type="term" value="C:nucleolus"/>
    <property type="evidence" value="ECO:0007669"/>
    <property type="project" value="TreeGrafter"/>
</dbReference>
<keyword evidence="3" id="KW-0687">Ribonucleoprotein</keyword>
<dbReference type="InterPro" id="IPR044281">
    <property type="entry name" value="IMP4/RPF1"/>
</dbReference>
<sequence length="278" mass="30638">MAKRQRASAGADDGGDTPDAGSAPPKLRKVSDHGSGKKKDLKAVDPSKIRNKARRAAVRQQQKQDHKKEKSAKRKDRKRREKRGETVEKQVPRTIESMRAPDDSVVSGNDAEAAEAEEADEFAPVFRGEKTPKLFITTSKRPSARFHDFLKEMLLILPGAYYYKRLQTSVKTVCSAAIAGGFTAVLLFKEKKGQADGLYICHLPEGPTSYFRISNVTLAQDLPDGGCSSSHNPELLLNNFVTSLGRRVARLLGSLFPVVRFFARLPSLRWGAALGRSC</sequence>
<comment type="caution">
    <text evidence="3">The sequence shown here is derived from an EMBL/GenBank/DDBJ whole genome shotgun (WGS) entry which is preliminary data.</text>
</comment>
<dbReference type="EMBL" id="JROU02002196">
    <property type="protein sequence ID" value="OEH73944.1"/>
    <property type="molecule type" value="Genomic_DNA"/>
</dbReference>
<protein>
    <submittedName>
        <fullName evidence="3">Imp4 family u3 small nucleolar ribonucleoprotein</fullName>
    </submittedName>
</protein>